<dbReference type="Proteomes" id="UP000265882">
    <property type="component" value="Unassembled WGS sequence"/>
</dbReference>
<reference evidence="3 4" key="1">
    <citation type="journal article" date="2017" name="ISME J.">
        <title>Energy and carbon metabolisms in a deep terrestrial subsurface fluid microbial community.</title>
        <authorList>
            <person name="Momper L."/>
            <person name="Jungbluth S.P."/>
            <person name="Lee M.D."/>
            <person name="Amend J.P."/>
        </authorList>
    </citation>
    <scope>NUCLEOTIDE SEQUENCE [LARGE SCALE GENOMIC DNA]</scope>
    <source>
        <strain evidence="3">SURF_5</strain>
    </source>
</reference>
<evidence type="ECO:0000313" key="4">
    <source>
        <dbReference type="Proteomes" id="UP000265882"/>
    </source>
</evidence>
<keyword evidence="2" id="KW-1133">Transmembrane helix</keyword>
<evidence type="ECO:0000313" key="3">
    <source>
        <dbReference type="EMBL" id="RJP17391.1"/>
    </source>
</evidence>
<keyword evidence="2" id="KW-0472">Membrane</keyword>
<name>A0A3A4NPI9_ABYX5</name>
<feature type="transmembrane region" description="Helical" evidence="2">
    <location>
        <begin position="44"/>
        <end position="64"/>
    </location>
</feature>
<gene>
    <name evidence="3" type="ORF">C4520_16645</name>
</gene>
<sequence length="68" mass="7797">MAEFKDSRTTHRVAPTVNTYSTPDQNPEHVFDCNQKRCEIRKSWVSCLFAFVFFVPSCLGGWILSLSP</sequence>
<evidence type="ECO:0000256" key="2">
    <source>
        <dbReference type="SAM" id="Phobius"/>
    </source>
</evidence>
<accession>A0A3A4NPI9</accession>
<feature type="region of interest" description="Disordered" evidence="1">
    <location>
        <begin position="1"/>
        <end position="21"/>
    </location>
</feature>
<dbReference type="EMBL" id="QZKU01000115">
    <property type="protein sequence ID" value="RJP17391.1"/>
    <property type="molecule type" value="Genomic_DNA"/>
</dbReference>
<keyword evidence="2" id="KW-0812">Transmembrane</keyword>
<evidence type="ECO:0000256" key="1">
    <source>
        <dbReference type="SAM" id="MobiDB-lite"/>
    </source>
</evidence>
<comment type="caution">
    <text evidence="3">The sequence shown here is derived from an EMBL/GenBank/DDBJ whole genome shotgun (WGS) entry which is preliminary data.</text>
</comment>
<protein>
    <submittedName>
        <fullName evidence="3">Uncharacterized protein</fullName>
    </submittedName>
</protein>
<proteinExistence type="predicted"/>
<dbReference type="AlphaFoldDB" id="A0A3A4NPI9"/>
<organism evidence="3 4">
    <name type="scientific">Abyssobacteria bacterium (strain SURF_5)</name>
    <dbReference type="NCBI Taxonomy" id="2093360"/>
    <lineage>
        <taxon>Bacteria</taxon>
        <taxon>Pseudomonadati</taxon>
        <taxon>Candidatus Hydrogenedentota</taxon>
        <taxon>Candidatus Abyssobacteria</taxon>
    </lineage>
</organism>